<sequence>MSWDIAAQTGAGVAQDINRTACSDLDALLALAGSLVPGLDGRIGPVSGDIRPGADNRATLRTLQDWWRLRHPEAGSHYLALRCWGLLIWQPIYLGVIAVHCSDIAPDLDRLGQPVRDGFIAGYLLERHEPLRGCSGTALAGVAAPSYAGSARPIFRELSQLLRLSPRAAACMQADCVLSALLAARANEDKAAVAWAHEQAADWLDRLGIAGHSGYLVYARAGRPVLALDRQVCCHHFRRHDGDYCSTCPKLPPAERIARIEADEAAA</sequence>
<gene>
    <name evidence="2" type="primary">alcD</name>
</gene>
<dbReference type="AlphaFoldDB" id="O52832"/>
<reference evidence="2" key="1">
    <citation type="journal article" date="1998" name="J. Bacteriol.">
        <title>Identification of AlcR, an AraC-type regulator of alcaligin siderophore synthesis in Bordetella bronchiseptica and Bordetella pertussis.</title>
        <authorList>
            <person name="Pradel E."/>
            <person name="Guiso N."/>
            <person name="Locht C."/>
        </authorList>
    </citation>
    <scope>NUCLEOTIDE SEQUENCE</scope>
    <source>
        <strain evidence="2">BB1015</strain>
    </source>
</reference>
<accession>O52832</accession>
<dbReference type="NCBIfam" id="TIGR03950">
    <property type="entry name" value="sidero_Fe_reduc"/>
    <property type="match status" value="1"/>
</dbReference>
<dbReference type="GO" id="GO:0051537">
    <property type="term" value="F:2 iron, 2 sulfur cluster binding"/>
    <property type="evidence" value="ECO:0007669"/>
    <property type="project" value="InterPro"/>
</dbReference>
<dbReference type="Pfam" id="PF11575">
    <property type="entry name" value="FhuF_C"/>
    <property type="match status" value="1"/>
</dbReference>
<proteinExistence type="predicted"/>
<evidence type="ECO:0000259" key="1">
    <source>
        <dbReference type="Pfam" id="PF11575"/>
    </source>
</evidence>
<organism evidence="2">
    <name type="scientific">Bordetella bronchiseptica</name>
    <name type="common">Alcaligenes bronchisepticus</name>
    <dbReference type="NCBI Taxonomy" id="518"/>
    <lineage>
        <taxon>Bacteria</taxon>
        <taxon>Pseudomonadati</taxon>
        <taxon>Pseudomonadota</taxon>
        <taxon>Betaproteobacteria</taxon>
        <taxon>Burkholderiales</taxon>
        <taxon>Alcaligenaceae</taxon>
        <taxon>Bordetella</taxon>
    </lineage>
</organism>
<dbReference type="InterPro" id="IPR023998">
    <property type="entry name" value="FCR-like"/>
</dbReference>
<feature type="domain" description="Ferric siderophore reductase C-terminal" evidence="1">
    <location>
        <begin position="230"/>
        <end position="250"/>
    </location>
</feature>
<name>O52832_BORBO</name>
<protein>
    <submittedName>
        <fullName evidence="2">AlcD</fullName>
    </submittedName>
</protein>
<dbReference type="EMBL" id="AJ000061">
    <property type="protein sequence ID" value="CAA03891.1"/>
    <property type="molecule type" value="Genomic_DNA"/>
</dbReference>
<evidence type="ECO:0000313" key="2">
    <source>
        <dbReference type="EMBL" id="CAA03891.1"/>
    </source>
</evidence>
<dbReference type="InterPro" id="IPR024726">
    <property type="entry name" value="FhuF_C"/>
</dbReference>